<dbReference type="InterPro" id="IPR027417">
    <property type="entry name" value="P-loop_NTPase"/>
</dbReference>
<dbReference type="EMBL" id="CAJVPQ010003760">
    <property type="protein sequence ID" value="CAG8636724.1"/>
    <property type="molecule type" value="Genomic_DNA"/>
</dbReference>
<protein>
    <submittedName>
        <fullName evidence="1">16268_t:CDS:1</fullName>
    </submittedName>
</protein>
<sequence>MIDDAITRDERSVVYFIDPAERNVPLLELIRCGEFVTLQGPRSSGKSTRVLEVQNQLQNEGFICIYVCFEQINMDSVDDFW</sequence>
<evidence type="ECO:0000313" key="2">
    <source>
        <dbReference type="Proteomes" id="UP000789570"/>
    </source>
</evidence>
<dbReference type="SUPFAM" id="SSF52540">
    <property type="entry name" value="P-loop containing nucleoside triphosphate hydrolases"/>
    <property type="match status" value="1"/>
</dbReference>
<proteinExistence type="predicted"/>
<evidence type="ECO:0000313" key="1">
    <source>
        <dbReference type="EMBL" id="CAG8636724.1"/>
    </source>
</evidence>
<keyword evidence="2" id="KW-1185">Reference proteome</keyword>
<dbReference type="AlphaFoldDB" id="A0A9N9DIA4"/>
<dbReference type="OrthoDB" id="2399201at2759"/>
<gene>
    <name evidence="1" type="ORF">FCALED_LOCUS10354</name>
</gene>
<dbReference type="Proteomes" id="UP000789570">
    <property type="component" value="Unassembled WGS sequence"/>
</dbReference>
<organism evidence="1 2">
    <name type="scientific">Funneliformis caledonium</name>
    <dbReference type="NCBI Taxonomy" id="1117310"/>
    <lineage>
        <taxon>Eukaryota</taxon>
        <taxon>Fungi</taxon>
        <taxon>Fungi incertae sedis</taxon>
        <taxon>Mucoromycota</taxon>
        <taxon>Glomeromycotina</taxon>
        <taxon>Glomeromycetes</taxon>
        <taxon>Glomerales</taxon>
        <taxon>Glomeraceae</taxon>
        <taxon>Funneliformis</taxon>
    </lineage>
</organism>
<reference evidence="1" key="1">
    <citation type="submission" date="2021-06" db="EMBL/GenBank/DDBJ databases">
        <authorList>
            <person name="Kallberg Y."/>
            <person name="Tangrot J."/>
            <person name="Rosling A."/>
        </authorList>
    </citation>
    <scope>NUCLEOTIDE SEQUENCE</scope>
    <source>
        <strain evidence="1">UK204</strain>
    </source>
</reference>
<accession>A0A9N9DIA4</accession>
<name>A0A9N9DIA4_9GLOM</name>
<comment type="caution">
    <text evidence="1">The sequence shown here is derived from an EMBL/GenBank/DDBJ whole genome shotgun (WGS) entry which is preliminary data.</text>
</comment>